<dbReference type="EMBL" id="BARU01035954">
    <property type="protein sequence ID" value="GAH86348.1"/>
    <property type="molecule type" value="Genomic_DNA"/>
</dbReference>
<dbReference type="AlphaFoldDB" id="X1KWH4"/>
<name>X1KWH4_9ZZZZ</name>
<feature type="non-terminal residue" evidence="1">
    <location>
        <position position="30"/>
    </location>
</feature>
<accession>X1KWH4</accession>
<sequence>MILRAASLITAMRNAPVTAPIVVASSRNIP</sequence>
<reference evidence="1" key="1">
    <citation type="journal article" date="2014" name="Front. Microbiol.">
        <title>High frequency of phylogenetically diverse reductive dehalogenase-homologous genes in deep subseafloor sedimentary metagenomes.</title>
        <authorList>
            <person name="Kawai M."/>
            <person name="Futagami T."/>
            <person name="Toyoda A."/>
            <person name="Takaki Y."/>
            <person name="Nishi S."/>
            <person name="Hori S."/>
            <person name="Arai W."/>
            <person name="Tsubouchi T."/>
            <person name="Morono Y."/>
            <person name="Uchiyama I."/>
            <person name="Ito T."/>
            <person name="Fujiyama A."/>
            <person name="Inagaki F."/>
            <person name="Takami H."/>
        </authorList>
    </citation>
    <scope>NUCLEOTIDE SEQUENCE</scope>
    <source>
        <strain evidence="1">Expedition CK06-06</strain>
    </source>
</reference>
<evidence type="ECO:0000313" key="1">
    <source>
        <dbReference type="EMBL" id="GAH86348.1"/>
    </source>
</evidence>
<gene>
    <name evidence="1" type="ORF">S03H2_56222</name>
</gene>
<organism evidence="1">
    <name type="scientific">marine sediment metagenome</name>
    <dbReference type="NCBI Taxonomy" id="412755"/>
    <lineage>
        <taxon>unclassified sequences</taxon>
        <taxon>metagenomes</taxon>
        <taxon>ecological metagenomes</taxon>
    </lineage>
</organism>
<proteinExistence type="predicted"/>
<comment type="caution">
    <text evidence="1">The sequence shown here is derived from an EMBL/GenBank/DDBJ whole genome shotgun (WGS) entry which is preliminary data.</text>
</comment>
<protein>
    <submittedName>
        <fullName evidence="1">Uncharacterized protein</fullName>
    </submittedName>
</protein>